<keyword evidence="2" id="KW-0677">Repeat</keyword>
<feature type="domain" description="ABC transporter" evidence="5">
    <location>
        <begin position="262"/>
        <end position="498"/>
    </location>
</feature>
<evidence type="ECO:0000313" key="7">
    <source>
        <dbReference type="Proteomes" id="UP001305002"/>
    </source>
</evidence>
<feature type="domain" description="ABC transporter" evidence="5">
    <location>
        <begin position="16"/>
        <end position="251"/>
    </location>
</feature>
<evidence type="ECO:0000313" key="6">
    <source>
        <dbReference type="EMBL" id="WOT39119.1"/>
    </source>
</evidence>
<dbReference type="SMART" id="SM00382">
    <property type="entry name" value="AAA"/>
    <property type="match status" value="2"/>
</dbReference>
<dbReference type="PROSITE" id="PS50893">
    <property type="entry name" value="ABC_TRANSPORTER_2"/>
    <property type="match status" value="2"/>
</dbReference>
<keyword evidence="1" id="KW-0813">Transport</keyword>
<dbReference type="PANTHER" id="PTHR43790:SF9">
    <property type="entry name" value="GALACTOFURANOSE TRANSPORTER ATP-BINDING PROTEIN YTFR"/>
    <property type="match status" value="1"/>
</dbReference>
<dbReference type="CDD" id="cd03215">
    <property type="entry name" value="ABC_Carb_Monos_II"/>
    <property type="match status" value="1"/>
</dbReference>
<organism evidence="6 7">
    <name type="scientific">Streptomyces coeruleorubidus</name>
    <dbReference type="NCBI Taxonomy" id="116188"/>
    <lineage>
        <taxon>Bacteria</taxon>
        <taxon>Bacillati</taxon>
        <taxon>Actinomycetota</taxon>
        <taxon>Actinomycetes</taxon>
        <taxon>Kitasatosporales</taxon>
        <taxon>Streptomycetaceae</taxon>
        <taxon>Streptomyces</taxon>
    </lineage>
</organism>
<dbReference type="InterPro" id="IPR003439">
    <property type="entry name" value="ABC_transporter-like_ATP-bd"/>
</dbReference>
<keyword evidence="3" id="KW-0547">Nucleotide-binding</keyword>
<dbReference type="GO" id="GO:0005524">
    <property type="term" value="F:ATP binding"/>
    <property type="evidence" value="ECO:0007669"/>
    <property type="project" value="UniProtKB-KW"/>
</dbReference>
<evidence type="ECO:0000256" key="3">
    <source>
        <dbReference type="ARBA" id="ARBA00022741"/>
    </source>
</evidence>
<dbReference type="RefSeq" id="WP_193505928.1">
    <property type="nucleotide sequence ID" value="NZ_BMSO01000011.1"/>
</dbReference>
<dbReference type="Proteomes" id="UP001305002">
    <property type="component" value="Chromosome"/>
</dbReference>
<dbReference type="Gene3D" id="3.40.50.300">
    <property type="entry name" value="P-loop containing nucleotide triphosphate hydrolases"/>
    <property type="match status" value="2"/>
</dbReference>
<name>A0ABZ0KND1_STRC4</name>
<accession>A0ABZ0KND1</accession>
<dbReference type="PANTHER" id="PTHR43790">
    <property type="entry name" value="CARBOHYDRATE TRANSPORT ATP-BINDING PROTEIN MG119-RELATED"/>
    <property type="match status" value="1"/>
</dbReference>
<dbReference type="InterPro" id="IPR050107">
    <property type="entry name" value="ABC_carbohydrate_import_ATPase"/>
</dbReference>
<dbReference type="InterPro" id="IPR017871">
    <property type="entry name" value="ABC_transporter-like_CS"/>
</dbReference>
<protein>
    <submittedName>
        <fullName evidence="6">Sugar ABC transporter ATP-binding protein</fullName>
    </submittedName>
</protein>
<dbReference type="EMBL" id="CP137524">
    <property type="protein sequence ID" value="WOT39119.1"/>
    <property type="molecule type" value="Genomic_DNA"/>
</dbReference>
<dbReference type="PROSITE" id="PS00211">
    <property type="entry name" value="ABC_TRANSPORTER_1"/>
    <property type="match status" value="1"/>
</dbReference>
<keyword evidence="7" id="KW-1185">Reference proteome</keyword>
<gene>
    <name evidence="6" type="ORF">R5U08_35440</name>
</gene>
<evidence type="ECO:0000256" key="2">
    <source>
        <dbReference type="ARBA" id="ARBA00022737"/>
    </source>
</evidence>
<evidence type="ECO:0000256" key="4">
    <source>
        <dbReference type="ARBA" id="ARBA00022840"/>
    </source>
</evidence>
<dbReference type="SUPFAM" id="SSF52540">
    <property type="entry name" value="P-loop containing nucleoside triphosphate hydrolases"/>
    <property type="match status" value="2"/>
</dbReference>
<keyword evidence="4 6" id="KW-0067">ATP-binding</keyword>
<dbReference type="CDD" id="cd03216">
    <property type="entry name" value="ABC_Carb_Monos_I"/>
    <property type="match status" value="1"/>
</dbReference>
<dbReference type="InterPro" id="IPR003593">
    <property type="entry name" value="AAA+_ATPase"/>
</dbReference>
<dbReference type="InterPro" id="IPR027417">
    <property type="entry name" value="P-loop_NTPase"/>
</dbReference>
<reference evidence="6 7" key="1">
    <citation type="journal article" date="2021" name="J. Microbiol. Biotechnol.">
        <title>An Efficient Markerless Deletion System Suitable for the Industrial Strains of Streptomyces.</title>
        <authorList>
            <person name="Dong J."/>
            <person name="Wei J."/>
            <person name="Li H."/>
            <person name="Zhao S."/>
            <person name="Guan W."/>
        </authorList>
    </citation>
    <scope>NUCLEOTIDE SEQUENCE [LARGE SCALE GENOMIC DNA]</scope>
    <source>
        <strain evidence="6 7">CICC 11043</strain>
    </source>
</reference>
<proteinExistence type="predicted"/>
<evidence type="ECO:0000256" key="1">
    <source>
        <dbReference type="ARBA" id="ARBA00022448"/>
    </source>
</evidence>
<reference evidence="6 7" key="2">
    <citation type="journal article" date="2024" name="Microb. Biotechnol.">
        <title>The involvement of multiple ABC transporters in daunorubicin efflux in Streptomyces coeruleorubidus.</title>
        <authorList>
            <person name="Dong J."/>
            <person name="Ning J."/>
            <person name="Tian Y."/>
            <person name="Li H."/>
            <person name="Chen H."/>
            <person name="Guan W."/>
        </authorList>
    </citation>
    <scope>NUCLEOTIDE SEQUENCE [LARGE SCALE GENOMIC DNA]</scope>
    <source>
        <strain evidence="6 7">CICC 11043</strain>
    </source>
</reference>
<evidence type="ECO:0000259" key="5">
    <source>
        <dbReference type="PROSITE" id="PS50893"/>
    </source>
</evidence>
<dbReference type="Pfam" id="PF00005">
    <property type="entry name" value="ABC_tran"/>
    <property type="match status" value="2"/>
</dbReference>
<sequence length="501" mass="53894">MTNVSQVTRDQAHEGLVVRGVSKRFGATQALDQIDLGVRPGEVVALLGENGAGKSTIGNIIAGTFPSDTGHMTWQGRPYEPKSPGDAITHGIGLIHQETRLLPDLSIAENVFLGRLLTRAGRIDRTEMNRRAEEQLHRLGLDISPTRLVGTLRVAAQQQVEIAKALTLNAKLLILDEPTAALGGDETDHLFERIDALRKEGVSFIYVSHRLEEIARICDRIVVMRDGQRVATHATAQVPVSQLVEEMVGRSVERLFPDPGVPTEREVLRVEGLSNPSFRDVSFSVRAGEVFGIAGIVGAGRTEVVRAIAGVDPVTEGKVSVDGRVLRLRGPRDAIEAGVALVPEDRKGQGAVLDLSIGDNVVLPSLGRVARQGWLTPQRVTEVATDAIKTMTVKGRAAQPVRTLSGGNQQKVVIAKWLERKPKVIILDEPTRGIDVGARAAIYEVIADLARSGMAVVVVSSDLDEVLGLSHRVLVLSRGRQQGILPAEEATNSAVMHLATA</sequence>